<dbReference type="RefSeq" id="YP_010670045.1">
    <property type="nucleotide sequence ID" value="NC_070963.1"/>
</dbReference>
<feature type="compositionally biased region" description="Pro residues" evidence="1">
    <location>
        <begin position="79"/>
        <end position="88"/>
    </location>
</feature>
<dbReference type="EMBL" id="MW015081">
    <property type="protein sequence ID" value="QPX48035.1"/>
    <property type="molecule type" value="Genomic_DNA"/>
</dbReference>
<evidence type="ECO:0000313" key="2">
    <source>
        <dbReference type="EMBL" id="QPX48035.1"/>
    </source>
</evidence>
<dbReference type="Proteomes" id="UP000664915">
    <property type="component" value="Segment"/>
</dbReference>
<evidence type="ECO:0000313" key="3">
    <source>
        <dbReference type="Proteomes" id="UP000664915"/>
    </source>
</evidence>
<accession>A0A879R3Y3</accession>
<keyword evidence="3" id="KW-1185">Reference proteome</keyword>
<dbReference type="KEGG" id="vg:77946240"/>
<dbReference type="GeneID" id="77946240"/>
<protein>
    <submittedName>
        <fullName evidence="2">Uncharacterized protein</fullName>
    </submittedName>
</protein>
<name>A0A879R3Y3_9CAUD</name>
<organism evidence="2 3">
    <name type="scientific">Synechococcus phage S-SRM01</name>
    <dbReference type="NCBI Taxonomy" id="2781608"/>
    <lineage>
        <taxon>Viruses</taxon>
        <taxon>Duplodnaviria</taxon>
        <taxon>Heunggongvirae</taxon>
        <taxon>Uroviricota</taxon>
        <taxon>Caudoviricetes</taxon>
        <taxon>Pantevenvirales</taxon>
        <taxon>Kyanoviridae</taxon>
        <taxon>Serangoonvirus</taxon>
        <taxon>Serangoonvirus essarone</taxon>
    </lineage>
</organism>
<proteinExistence type="predicted"/>
<sequence length="96" mass="10421">MSFTKTISIFAALASIFGAGAAGWKLAQDDNQQPKIYEERIQQLEEQLKQQSTQTTVPQPVILPSTQSQVQQAPQASQLPPPPPPVPPEQVSQSTP</sequence>
<evidence type="ECO:0000256" key="1">
    <source>
        <dbReference type="SAM" id="MobiDB-lite"/>
    </source>
</evidence>
<reference evidence="2" key="1">
    <citation type="submission" date="2020-09" db="EMBL/GenBank/DDBJ databases">
        <authorList>
            <person name="Zhang D."/>
            <person name="Hatherill J.R."/>
            <person name="Ramirez J.F."/>
            <person name="Edinger B."/>
            <person name="Balarin R."/>
            <person name="Sullivan A."/>
            <person name="Humpal K.M."/>
            <person name="Guseva A."/>
            <person name="Butela K.A."/>
            <person name="Garlena R.A."/>
            <person name="Russell D.A."/>
            <person name="Pope W.H."/>
            <person name="Jacobs-Sera D."/>
            <person name="Hatfull G.F."/>
        </authorList>
    </citation>
    <scope>NUCLEOTIDE SEQUENCE</scope>
</reference>
<feature type="region of interest" description="Disordered" evidence="1">
    <location>
        <begin position="49"/>
        <end position="96"/>
    </location>
</feature>
<feature type="compositionally biased region" description="Low complexity" evidence="1">
    <location>
        <begin position="50"/>
        <end position="78"/>
    </location>
</feature>